<evidence type="ECO:0000313" key="3">
    <source>
        <dbReference type="EMBL" id="CCO17657.1"/>
    </source>
</evidence>
<keyword evidence="2" id="KW-0812">Transmembrane</keyword>
<sequence length="293" mass="33175">MTTQKTTTSEEDNNNNNTNYNERYSLVVLKKKRFVKRFRALSPLSQCVSLLLLSCYVLDTCSDRFNAQFGLQLSITGILSKPWTLITSQFMCPSVIVLLPMIGAIAFAIEILLKRAFVGARVVCELVFVASAVCGALYFSFDFTRRALFAEELTEEPLALGPHGVLGGLFVLCQKLKNELSDEEKLRRLARYAPTWYLVVAVFLGGEMNREERVFGCALFGVVGGNVYFRWRGREMLGMNYHKNAKSGAEESESEEVVDEELKKKKLREELGKKALMERMKQKEAEKEKTSSK</sequence>
<proteinExistence type="predicted"/>
<dbReference type="AlphaFoldDB" id="K8EHM5"/>
<keyword evidence="2" id="KW-0472">Membrane</keyword>
<dbReference type="Proteomes" id="UP000198341">
    <property type="component" value="Chromosome 8"/>
</dbReference>
<evidence type="ECO:0000256" key="1">
    <source>
        <dbReference type="SAM" id="MobiDB-lite"/>
    </source>
</evidence>
<evidence type="ECO:0000313" key="4">
    <source>
        <dbReference type="Proteomes" id="UP000198341"/>
    </source>
</evidence>
<keyword evidence="2" id="KW-1133">Transmembrane helix</keyword>
<dbReference type="GeneID" id="19014358"/>
<protein>
    <submittedName>
        <fullName evidence="3">Uncharacterized protein</fullName>
    </submittedName>
</protein>
<feature type="transmembrane region" description="Helical" evidence="2">
    <location>
        <begin position="40"/>
        <end position="59"/>
    </location>
</feature>
<feature type="transmembrane region" description="Helical" evidence="2">
    <location>
        <begin position="120"/>
        <end position="139"/>
    </location>
</feature>
<name>K8EHM5_9CHLO</name>
<dbReference type="KEGG" id="bpg:Bathy08g03790"/>
<dbReference type="EMBL" id="FO082271">
    <property type="protein sequence ID" value="CCO17657.1"/>
    <property type="molecule type" value="Genomic_DNA"/>
</dbReference>
<accession>K8EHM5</accession>
<gene>
    <name evidence="3" type="ORF">Bathy08g03790</name>
</gene>
<feature type="region of interest" description="Disordered" evidence="1">
    <location>
        <begin position="273"/>
        <end position="293"/>
    </location>
</feature>
<dbReference type="RefSeq" id="XP_007511536.1">
    <property type="nucleotide sequence ID" value="XM_007511474.1"/>
</dbReference>
<evidence type="ECO:0000256" key="2">
    <source>
        <dbReference type="SAM" id="Phobius"/>
    </source>
</evidence>
<reference evidence="3 4" key="1">
    <citation type="submission" date="2011-10" db="EMBL/GenBank/DDBJ databases">
        <authorList>
            <person name="Genoscope - CEA"/>
        </authorList>
    </citation>
    <scope>NUCLEOTIDE SEQUENCE [LARGE SCALE GENOMIC DNA]</scope>
    <source>
        <strain evidence="3 4">RCC 1105</strain>
    </source>
</reference>
<feature type="transmembrane region" description="Helical" evidence="2">
    <location>
        <begin position="95"/>
        <end position="113"/>
    </location>
</feature>
<keyword evidence="4" id="KW-1185">Reference proteome</keyword>
<organism evidence="3 4">
    <name type="scientific">Bathycoccus prasinos</name>
    <dbReference type="NCBI Taxonomy" id="41875"/>
    <lineage>
        <taxon>Eukaryota</taxon>
        <taxon>Viridiplantae</taxon>
        <taxon>Chlorophyta</taxon>
        <taxon>Mamiellophyceae</taxon>
        <taxon>Mamiellales</taxon>
        <taxon>Bathycoccaceae</taxon>
        <taxon>Bathycoccus</taxon>
    </lineage>
</organism>